<accession>A0A090E2M7</accession>
<dbReference type="SUPFAM" id="SSF51430">
    <property type="entry name" value="NAD(P)-linked oxidoreductase"/>
    <property type="match status" value="1"/>
</dbReference>
<reference evidence="5" key="2">
    <citation type="submission" date="2014-09" db="EMBL/GenBank/DDBJ databases">
        <title>Criblamydia sequanensis harbors a mega-plasmid encoding arsenite resistance.</title>
        <authorList>
            <person name="Bertelli C."/>
            <person name="Goesmann A."/>
            <person name="Greub G."/>
        </authorList>
    </citation>
    <scope>NUCLEOTIDE SEQUENCE [LARGE SCALE GENOMIC DNA]</scope>
    <source>
        <strain evidence="5">CRIB-18</strain>
    </source>
</reference>
<keyword evidence="6" id="KW-1185">Reference proteome</keyword>
<dbReference type="PRINTS" id="PR00069">
    <property type="entry name" value="ALDKETRDTASE"/>
</dbReference>
<dbReference type="RefSeq" id="WP_041018445.1">
    <property type="nucleotide sequence ID" value="NZ_CCEJ010000010.1"/>
</dbReference>
<dbReference type="Pfam" id="PF00248">
    <property type="entry name" value="Aldo_ket_red"/>
    <property type="match status" value="1"/>
</dbReference>
<comment type="caution">
    <text evidence="5">The sequence shown here is derived from an EMBL/GenBank/DDBJ whole genome shotgun (WGS) entry which is preliminary data.</text>
</comment>
<dbReference type="InterPro" id="IPR023210">
    <property type="entry name" value="NADP_OxRdtase_dom"/>
</dbReference>
<reference evidence="5" key="1">
    <citation type="submission" date="2013-12" db="EMBL/GenBank/DDBJ databases">
        <authorList>
            <person name="Linke B."/>
        </authorList>
    </citation>
    <scope>NUCLEOTIDE SEQUENCE [LARGE SCALE GENOMIC DNA]</scope>
    <source>
        <strain evidence="5">CRIB-18</strain>
    </source>
</reference>
<dbReference type="AlphaFoldDB" id="A0A090E2M7"/>
<dbReference type="PANTHER" id="PTHR43827:SF3">
    <property type="entry name" value="NADP-DEPENDENT OXIDOREDUCTASE DOMAIN-CONTAINING PROTEIN"/>
    <property type="match status" value="1"/>
</dbReference>
<dbReference type="CDD" id="cd19071">
    <property type="entry name" value="AKR_AKR1-5-like"/>
    <property type="match status" value="1"/>
</dbReference>
<dbReference type="Proteomes" id="UP000031552">
    <property type="component" value="Unassembled WGS sequence"/>
</dbReference>
<dbReference type="PANTHER" id="PTHR43827">
    <property type="entry name" value="2,5-DIKETO-D-GLUCONIC ACID REDUCTASE"/>
    <property type="match status" value="1"/>
</dbReference>
<evidence type="ECO:0000313" key="5">
    <source>
        <dbReference type="EMBL" id="CDR34899.1"/>
    </source>
</evidence>
<evidence type="ECO:0000313" key="6">
    <source>
        <dbReference type="Proteomes" id="UP000031552"/>
    </source>
</evidence>
<dbReference type="OrthoDB" id="249577at2"/>
<dbReference type="InterPro" id="IPR036812">
    <property type="entry name" value="NAD(P)_OxRdtase_dom_sf"/>
</dbReference>
<name>A0A090E2M7_9BACT</name>
<evidence type="ECO:0000259" key="4">
    <source>
        <dbReference type="Pfam" id="PF00248"/>
    </source>
</evidence>
<dbReference type="GO" id="GO:0016616">
    <property type="term" value="F:oxidoreductase activity, acting on the CH-OH group of donors, NAD or NADP as acceptor"/>
    <property type="evidence" value="ECO:0007669"/>
    <property type="project" value="UniProtKB-ARBA"/>
</dbReference>
<dbReference type="EMBL" id="CCEJ010000010">
    <property type="protein sequence ID" value="CDR34899.1"/>
    <property type="molecule type" value="Genomic_DNA"/>
</dbReference>
<dbReference type="eggNOG" id="COG0656">
    <property type="taxonomic scope" value="Bacteria"/>
</dbReference>
<sequence length="277" mass="31930">MENRDTKVAMPHLIYGTAWKKEKTADLVTKAIQYGFRGIDTACQPKHYNEKGVGDALKKLEESGFSRKSLYIQTKFTPLNGQDPNNIPYDFKAPLKSQVHQSFEVSRKNLGVSYLNGWILHSPLNKREETLAVWKAMEEIHNQGGVQRLGISNCYDLDILKELYEASQVKPTILQNRFYRETGYDKEIRAWCEKKEITYQSFWTLTANPEILNSETVQKAAFEYQKTPAQIFFRFLIAIGIVPLTGTTSDKHMQEDLEIFNFELQRNTIGEIASLFD</sequence>
<evidence type="ECO:0000256" key="3">
    <source>
        <dbReference type="ARBA" id="ARBA00023002"/>
    </source>
</evidence>
<feature type="domain" description="NADP-dependent oxidoreductase" evidence="4">
    <location>
        <begin position="18"/>
        <end position="197"/>
    </location>
</feature>
<gene>
    <name evidence="5" type="ORF">CSEC_2093</name>
</gene>
<proteinExistence type="inferred from homology"/>
<evidence type="ECO:0000256" key="1">
    <source>
        <dbReference type="ARBA" id="ARBA00007905"/>
    </source>
</evidence>
<dbReference type="Gene3D" id="3.20.20.100">
    <property type="entry name" value="NADP-dependent oxidoreductase domain"/>
    <property type="match status" value="1"/>
</dbReference>
<keyword evidence="3" id="KW-0560">Oxidoreductase</keyword>
<organism evidence="5 6">
    <name type="scientific">Candidatus Criblamydia sequanensis CRIB-18</name>
    <dbReference type="NCBI Taxonomy" id="1437425"/>
    <lineage>
        <taxon>Bacteria</taxon>
        <taxon>Pseudomonadati</taxon>
        <taxon>Chlamydiota</taxon>
        <taxon>Chlamydiia</taxon>
        <taxon>Parachlamydiales</taxon>
        <taxon>Candidatus Criblamydiaceae</taxon>
        <taxon>Candidatus Criblamydia</taxon>
    </lineage>
</organism>
<evidence type="ECO:0000256" key="2">
    <source>
        <dbReference type="ARBA" id="ARBA00022857"/>
    </source>
</evidence>
<comment type="similarity">
    <text evidence="1">Belongs to the aldo/keto reductase family.</text>
</comment>
<dbReference type="InterPro" id="IPR020471">
    <property type="entry name" value="AKR"/>
</dbReference>
<protein>
    <submittedName>
        <fullName evidence="5">Oxidoreductase</fullName>
    </submittedName>
</protein>
<keyword evidence="2" id="KW-0521">NADP</keyword>
<dbReference type="STRING" id="1437425.CSEC_2093"/>